<dbReference type="FunFam" id="1.20.5.1700:FF:000001">
    <property type="entry name" value="Transforming acidic coiled-coil-containing protein 1 isoform 2"/>
    <property type="match status" value="1"/>
</dbReference>
<feature type="compositionally biased region" description="Basic and acidic residues" evidence="8">
    <location>
        <begin position="853"/>
        <end position="868"/>
    </location>
</feature>
<keyword evidence="4" id="KW-0597">Phosphoprotein</keyword>
<comment type="subcellular location">
    <subcellularLocation>
        <location evidence="1">Cytoplasm</location>
        <location evidence="1">Cytoskeleton</location>
    </subcellularLocation>
</comment>
<evidence type="ECO:0000256" key="3">
    <source>
        <dbReference type="ARBA" id="ARBA00022490"/>
    </source>
</evidence>
<dbReference type="GO" id="GO:0021987">
    <property type="term" value="P:cerebral cortex development"/>
    <property type="evidence" value="ECO:0007669"/>
    <property type="project" value="TreeGrafter"/>
</dbReference>
<keyword evidence="5 7" id="KW-0175">Coiled coil</keyword>
<dbReference type="GO" id="GO:0005737">
    <property type="term" value="C:cytoplasm"/>
    <property type="evidence" value="ECO:0007669"/>
    <property type="project" value="TreeGrafter"/>
</dbReference>
<keyword evidence="6" id="KW-0206">Cytoskeleton</keyword>
<evidence type="ECO:0000256" key="7">
    <source>
        <dbReference type="SAM" id="Coils"/>
    </source>
</evidence>
<feature type="region of interest" description="Disordered" evidence="8">
    <location>
        <begin position="835"/>
        <end position="875"/>
    </location>
</feature>
<dbReference type="EMBL" id="JANPWB010000001">
    <property type="protein sequence ID" value="KAJ1213729.1"/>
    <property type="molecule type" value="Genomic_DNA"/>
</dbReference>
<dbReference type="Proteomes" id="UP001066276">
    <property type="component" value="Chromosome 1_1"/>
</dbReference>
<sequence length="1288" mass="142290">MGAMDFCLMAMRENTVSRPPTYGPVSDRHSICTSMGSRAGPSKEVYAEWQGKSYLVRALCILYAHRINNHFSVAVTPWIGIRMSLTANDENCEVHLAVDVCDFGFAAPQQTGRTSILRPSQKQNLPKSAVKPMKVSFQTPVRDPLTQKIMTPDVGSKQDCPLIENYTADHAAGSADLGETGTAVVKDSHCGILNPTAYPDDEMPVTSKGAYSIDFDNLDTLNPFASSVHIQNSPAKPLCPSEKSFPGDFSDLKIAAHKSDRPPHLFSNTDLLPSDDQNVIQNAPPVQMFSTELQSSNKNVLDSTKDYHLLDCSLVLNIEGVLNAQEHVQCNSQIDEQNNLLVPKPSAQGENVIENLLCNSEELGLKTAIDIENPPAKPACNLNILQDKFKVLDVVENVTCPSAAKEILNLDIGQLCTFDPFKSGGSKLQSSPLSELKTVEADSTDQVRDSEKHSLASKDLCKLNMELFETIDPLKTGEPQLKDSQVFESKTIDHSALMQSATCFENGAPLSAANELFNLNIEPLDTIDPFKLGGSKLQNSPVCSSKTTDLVHNGEAGIFKPELPDSMELFKIVGSNIKNSLTGDPTSTDLGGSVPPMLNVDQMDQINPSTTKGTKLQSSLSDGSIPGEIDTIEPDKVHSSAVKQLFKLNSVNPDSTDLFKTDGSNITNSPAMESNSIEGNCVVVATDAGKDEPVKAIYKFDPEQIDAVDPFKTGGSKLQNSPVGVAKHTGLEHDLAATVEIFNPESLASTSFSKSEPVKLDFEFSDTAPKKPPPKNLGKRLGTKVPLKKSCLSQVKEVEKSKEMCADTLEEEVPVSKASYGFDWNKFDDPNFNPFGSGGSKISSSPQHSRSNAADETKKEPVLPHVESDPSLQDLRPQASSEFINQETNKQRIADCSQEASECAEVKFPPKHRVNHWPSNNLAREKEEFVSKRGAQLIAHEETDINDDDFKPAAEFGFGQPTEIDYLEQFGAVSFKESALRKQSLYLKFDPLLRESPKKRLIDSSKRLISLNQSCSPLISLPHESLPRENNEEKPKGLDLLGTFTAADPPPFIKDTSSSSDSQFPLPTSTAVGAIVEMLKYSQKDMDAAIEKFRQEEVRVKELEVLEWKKKYEKLSMEYAEMEQIVSEFEGTITQMIEDSLKQKEQAKLEAQKLMLEKQQLQIDLNSTEKSFSELFKRFEKQKEGIEGFRKNEEALKKCVENYAAKVQKEEQRYQALKAHAEEKINKANEEIAQVRGKSKSEVAAFQATLRKEQMRIQSLEQALEQKTKENDELTKICDDLIMKMEKI</sequence>
<evidence type="ECO:0000259" key="9">
    <source>
        <dbReference type="Pfam" id="PF05010"/>
    </source>
</evidence>
<keyword evidence="3" id="KW-0963">Cytoplasm</keyword>
<feature type="coiled-coil region" evidence="7">
    <location>
        <begin position="1086"/>
        <end position="1171"/>
    </location>
</feature>
<name>A0AAV7WP36_PLEWA</name>
<dbReference type="InterPro" id="IPR039915">
    <property type="entry name" value="TACC"/>
</dbReference>
<feature type="compositionally biased region" description="Polar residues" evidence="8">
    <location>
        <begin position="840"/>
        <end position="852"/>
    </location>
</feature>
<dbReference type="Pfam" id="PF05010">
    <property type="entry name" value="TACC_C"/>
    <property type="match status" value="1"/>
</dbReference>
<evidence type="ECO:0000256" key="5">
    <source>
        <dbReference type="ARBA" id="ARBA00023054"/>
    </source>
</evidence>
<evidence type="ECO:0000256" key="2">
    <source>
        <dbReference type="ARBA" id="ARBA00009423"/>
    </source>
</evidence>
<proteinExistence type="inferred from homology"/>
<dbReference type="PANTHER" id="PTHR13924">
    <property type="entry name" value="TRANSFORMING ACIDIC COILED-COIL CONTAINING PROTEIN 1/2"/>
    <property type="match status" value="1"/>
</dbReference>
<keyword evidence="11" id="KW-1185">Reference proteome</keyword>
<comment type="caution">
    <text evidence="10">The sequence shown here is derived from an EMBL/GenBank/DDBJ whole genome shotgun (WGS) entry which is preliminary data.</text>
</comment>
<evidence type="ECO:0000256" key="6">
    <source>
        <dbReference type="ARBA" id="ARBA00023212"/>
    </source>
</evidence>
<reference evidence="10" key="1">
    <citation type="journal article" date="2022" name="bioRxiv">
        <title>Sequencing and chromosome-scale assembly of the giantPleurodeles waltlgenome.</title>
        <authorList>
            <person name="Brown T."/>
            <person name="Elewa A."/>
            <person name="Iarovenko S."/>
            <person name="Subramanian E."/>
            <person name="Araus A.J."/>
            <person name="Petzold A."/>
            <person name="Susuki M."/>
            <person name="Suzuki K.-i.T."/>
            <person name="Hayashi T."/>
            <person name="Toyoda A."/>
            <person name="Oliveira C."/>
            <person name="Osipova E."/>
            <person name="Leigh N.D."/>
            <person name="Simon A."/>
            <person name="Yun M.H."/>
        </authorList>
    </citation>
    <scope>NUCLEOTIDE SEQUENCE</scope>
    <source>
        <strain evidence="10">20211129_DDA</strain>
        <tissue evidence="10">Liver</tissue>
    </source>
</reference>
<feature type="coiled-coil region" evidence="7">
    <location>
        <begin position="1200"/>
        <end position="1284"/>
    </location>
</feature>
<dbReference type="InterPro" id="IPR057663">
    <property type="entry name" value="TACC3_Aurora-A_bind"/>
</dbReference>
<feature type="domain" description="Transforming acidic coiled-coil-containing protein C-terminal" evidence="9">
    <location>
        <begin position="1081"/>
        <end position="1282"/>
    </location>
</feature>
<comment type="similarity">
    <text evidence="2">Belongs to the TACC family.</text>
</comment>
<protein>
    <recommendedName>
        <fullName evidence="9">Transforming acidic coiled-coil-containing protein C-terminal domain-containing protein</fullName>
    </recommendedName>
</protein>
<dbReference type="GO" id="GO:0005856">
    <property type="term" value="C:cytoskeleton"/>
    <property type="evidence" value="ECO:0007669"/>
    <property type="project" value="UniProtKB-SubCell"/>
</dbReference>
<dbReference type="Pfam" id="PF25777">
    <property type="entry name" value="Aurora-A_bind_TACC3"/>
    <property type="match status" value="1"/>
</dbReference>
<evidence type="ECO:0000256" key="1">
    <source>
        <dbReference type="ARBA" id="ARBA00004245"/>
    </source>
</evidence>
<dbReference type="GO" id="GO:0007052">
    <property type="term" value="P:mitotic spindle organization"/>
    <property type="evidence" value="ECO:0007669"/>
    <property type="project" value="InterPro"/>
</dbReference>
<accession>A0AAV7WP36</accession>
<evidence type="ECO:0000313" key="10">
    <source>
        <dbReference type="EMBL" id="KAJ1213729.1"/>
    </source>
</evidence>
<organism evidence="10 11">
    <name type="scientific">Pleurodeles waltl</name>
    <name type="common">Iberian ribbed newt</name>
    <dbReference type="NCBI Taxonomy" id="8319"/>
    <lineage>
        <taxon>Eukaryota</taxon>
        <taxon>Metazoa</taxon>
        <taxon>Chordata</taxon>
        <taxon>Craniata</taxon>
        <taxon>Vertebrata</taxon>
        <taxon>Euteleostomi</taxon>
        <taxon>Amphibia</taxon>
        <taxon>Batrachia</taxon>
        <taxon>Caudata</taxon>
        <taxon>Salamandroidea</taxon>
        <taxon>Salamandridae</taxon>
        <taxon>Pleurodelinae</taxon>
        <taxon>Pleurodeles</taxon>
    </lineage>
</organism>
<dbReference type="InterPro" id="IPR007707">
    <property type="entry name" value="TACC_C"/>
</dbReference>
<evidence type="ECO:0000256" key="4">
    <source>
        <dbReference type="ARBA" id="ARBA00022553"/>
    </source>
</evidence>
<dbReference type="PANTHER" id="PTHR13924:SF4">
    <property type="entry name" value="TRANSFORMING ACIDIC COILED-COIL-CONTAINING PROTEIN 3"/>
    <property type="match status" value="1"/>
</dbReference>
<feature type="region of interest" description="Disordered" evidence="8">
    <location>
        <begin position="763"/>
        <end position="782"/>
    </location>
</feature>
<dbReference type="Gene3D" id="1.20.5.1700">
    <property type="match status" value="1"/>
</dbReference>
<evidence type="ECO:0000313" key="11">
    <source>
        <dbReference type="Proteomes" id="UP001066276"/>
    </source>
</evidence>
<dbReference type="GO" id="GO:0007097">
    <property type="term" value="P:nuclear migration"/>
    <property type="evidence" value="ECO:0007669"/>
    <property type="project" value="TreeGrafter"/>
</dbReference>
<evidence type="ECO:0000256" key="8">
    <source>
        <dbReference type="SAM" id="MobiDB-lite"/>
    </source>
</evidence>
<gene>
    <name evidence="10" type="ORF">NDU88_001361</name>
</gene>